<gene>
    <name evidence="6" type="ORF">CWE15_08290</name>
</gene>
<comment type="caution">
    <text evidence="6">The sequence shown here is derived from an EMBL/GenBank/DDBJ whole genome shotgun (WGS) entry which is preliminary data.</text>
</comment>
<name>A0A432X1F6_9GAMM</name>
<dbReference type="NCBIfam" id="TIGR02727">
    <property type="entry name" value="MTHFS_bact"/>
    <property type="match status" value="1"/>
</dbReference>
<keyword evidence="5" id="KW-0479">Metal-binding</keyword>
<dbReference type="Gene3D" id="3.40.50.10420">
    <property type="entry name" value="NagB/RpiA/CoA transferase-like"/>
    <property type="match status" value="1"/>
</dbReference>
<dbReference type="GO" id="GO:0009396">
    <property type="term" value="P:folic acid-containing compound biosynthetic process"/>
    <property type="evidence" value="ECO:0007669"/>
    <property type="project" value="TreeGrafter"/>
</dbReference>
<dbReference type="PANTHER" id="PTHR23407:SF1">
    <property type="entry name" value="5-FORMYLTETRAHYDROFOLATE CYCLO-LIGASE"/>
    <property type="match status" value="1"/>
</dbReference>
<dbReference type="Proteomes" id="UP000286976">
    <property type="component" value="Unassembled WGS sequence"/>
</dbReference>
<reference evidence="6 7" key="1">
    <citation type="journal article" date="2011" name="Front. Microbiol.">
        <title>Genomic signatures of strain selection and enhancement in Bacillus atrophaeus var. globigii, a historical biowarfare simulant.</title>
        <authorList>
            <person name="Gibbons H.S."/>
            <person name="Broomall S.M."/>
            <person name="McNew L.A."/>
            <person name="Daligault H."/>
            <person name="Chapman C."/>
            <person name="Bruce D."/>
            <person name="Karavis M."/>
            <person name="Krepps M."/>
            <person name="McGregor P.A."/>
            <person name="Hong C."/>
            <person name="Park K.H."/>
            <person name="Akmal A."/>
            <person name="Feldman A."/>
            <person name="Lin J.S."/>
            <person name="Chang W.E."/>
            <person name="Higgs B.W."/>
            <person name="Demirev P."/>
            <person name="Lindquist J."/>
            <person name="Liem A."/>
            <person name="Fochler E."/>
            <person name="Read T.D."/>
            <person name="Tapia R."/>
            <person name="Johnson S."/>
            <person name="Bishop-Lilly K.A."/>
            <person name="Detter C."/>
            <person name="Han C."/>
            <person name="Sozhamannan S."/>
            <person name="Rosenzweig C.N."/>
            <person name="Skowronski E.W."/>
        </authorList>
    </citation>
    <scope>NUCLEOTIDE SEQUENCE [LARGE SCALE GENOMIC DNA]</scope>
    <source>
        <strain evidence="6 7">AIT1</strain>
    </source>
</reference>
<comment type="catalytic activity">
    <reaction evidence="5">
        <text>(6S)-5-formyl-5,6,7,8-tetrahydrofolate + ATP = (6R)-5,10-methenyltetrahydrofolate + ADP + phosphate</text>
        <dbReference type="Rhea" id="RHEA:10488"/>
        <dbReference type="ChEBI" id="CHEBI:30616"/>
        <dbReference type="ChEBI" id="CHEBI:43474"/>
        <dbReference type="ChEBI" id="CHEBI:57455"/>
        <dbReference type="ChEBI" id="CHEBI:57457"/>
        <dbReference type="ChEBI" id="CHEBI:456216"/>
        <dbReference type="EC" id="6.3.3.2"/>
    </reaction>
</comment>
<dbReference type="GO" id="GO:0046872">
    <property type="term" value="F:metal ion binding"/>
    <property type="evidence" value="ECO:0007669"/>
    <property type="project" value="UniProtKB-KW"/>
</dbReference>
<evidence type="ECO:0000256" key="5">
    <source>
        <dbReference type="RuleBase" id="RU361279"/>
    </source>
</evidence>
<comment type="similarity">
    <text evidence="1 5">Belongs to the 5-formyltetrahydrofolate cyclo-ligase family.</text>
</comment>
<dbReference type="RefSeq" id="WP_126757618.1">
    <property type="nucleotide sequence ID" value="NZ_PIPQ01000004.1"/>
</dbReference>
<dbReference type="Pfam" id="PF01812">
    <property type="entry name" value="5-FTHF_cyc-lig"/>
    <property type="match status" value="1"/>
</dbReference>
<evidence type="ECO:0000313" key="6">
    <source>
        <dbReference type="EMBL" id="RUO40134.1"/>
    </source>
</evidence>
<feature type="binding site" evidence="4">
    <location>
        <begin position="3"/>
        <end position="7"/>
    </location>
    <ligand>
        <name>ATP</name>
        <dbReference type="ChEBI" id="CHEBI:30616"/>
    </ligand>
</feature>
<feature type="binding site" evidence="4">
    <location>
        <position position="54"/>
    </location>
    <ligand>
        <name>substrate</name>
    </ligand>
</feature>
<evidence type="ECO:0000256" key="2">
    <source>
        <dbReference type="ARBA" id="ARBA00022741"/>
    </source>
</evidence>
<evidence type="ECO:0000256" key="3">
    <source>
        <dbReference type="ARBA" id="ARBA00022840"/>
    </source>
</evidence>
<protein>
    <recommendedName>
        <fullName evidence="5">5-formyltetrahydrofolate cyclo-ligase</fullName>
        <ecNumber evidence="5">6.3.3.2</ecNumber>
    </recommendedName>
</protein>
<dbReference type="AlphaFoldDB" id="A0A432X1F6"/>
<keyword evidence="3 4" id="KW-0067">ATP-binding</keyword>
<dbReference type="PANTHER" id="PTHR23407">
    <property type="entry name" value="ATPASE INHIBITOR/5-FORMYLTETRAHYDROFOLATE CYCLO-LIGASE"/>
    <property type="match status" value="1"/>
</dbReference>
<dbReference type="EMBL" id="PIPQ01000004">
    <property type="protein sequence ID" value="RUO40134.1"/>
    <property type="molecule type" value="Genomic_DNA"/>
</dbReference>
<keyword evidence="7" id="KW-1185">Reference proteome</keyword>
<dbReference type="OrthoDB" id="9801938at2"/>
<accession>A0A432X1F6</accession>
<feature type="binding site" evidence="4">
    <location>
        <begin position="134"/>
        <end position="142"/>
    </location>
    <ligand>
        <name>ATP</name>
        <dbReference type="ChEBI" id="CHEBI:30616"/>
    </ligand>
</feature>
<dbReference type="InterPro" id="IPR002698">
    <property type="entry name" value="FTHF_cligase"/>
</dbReference>
<dbReference type="PIRSF" id="PIRSF006806">
    <property type="entry name" value="FTHF_cligase"/>
    <property type="match status" value="1"/>
</dbReference>
<proteinExistence type="inferred from homology"/>
<evidence type="ECO:0000313" key="7">
    <source>
        <dbReference type="Proteomes" id="UP000286976"/>
    </source>
</evidence>
<dbReference type="InterPro" id="IPR037171">
    <property type="entry name" value="NagB/RpiA_transferase-like"/>
</dbReference>
<dbReference type="GO" id="GO:0035999">
    <property type="term" value="P:tetrahydrofolate interconversion"/>
    <property type="evidence" value="ECO:0007669"/>
    <property type="project" value="TreeGrafter"/>
</dbReference>
<comment type="cofactor">
    <cofactor evidence="5">
        <name>Mg(2+)</name>
        <dbReference type="ChEBI" id="CHEBI:18420"/>
    </cofactor>
</comment>
<dbReference type="GO" id="GO:0030272">
    <property type="term" value="F:5-formyltetrahydrofolate cyclo-ligase activity"/>
    <property type="evidence" value="ECO:0007669"/>
    <property type="project" value="UniProtKB-EC"/>
</dbReference>
<evidence type="ECO:0000256" key="1">
    <source>
        <dbReference type="ARBA" id="ARBA00010638"/>
    </source>
</evidence>
<dbReference type="InterPro" id="IPR024185">
    <property type="entry name" value="FTHF_cligase-like_sf"/>
</dbReference>
<evidence type="ECO:0000256" key="4">
    <source>
        <dbReference type="PIRSR" id="PIRSR006806-1"/>
    </source>
</evidence>
<dbReference type="GO" id="GO:0005524">
    <property type="term" value="F:ATP binding"/>
    <property type="evidence" value="ECO:0007669"/>
    <property type="project" value="UniProtKB-KW"/>
</dbReference>
<keyword evidence="6" id="KW-0436">Ligase</keyword>
<keyword evidence="5" id="KW-0460">Magnesium</keyword>
<dbReference type="SUPFAM" id="SSF100950">
    <property type="entry name" value="NagB/RpiA/CoA transferase-like"/>
    <property type="match status" value="1"/>
</dbReference>
<feature type="binding site" evidence="4">
    <location>
        <position position="49"/>
    </location>
    <ligand>
        <name>substrate</name>
    </ligand>
</feature>
<organism evidence="6 7">
    <name type="scientific">Aliidiomarina taiwanensis</name>
    <dbReference type="NCBI Taxonomy" id="946228"/>
    <lineage>
        <taxon>Bacteria</taxon>
        <taxon>Pseudomonadati</taxon>
        <taxon>Pseudomonadota</taxon>
        <taxon>Gammaproteobacteria</taxon>
        <taxon>Alteromonadales</taxon>
        <taxon>Idiomarinaceae</taxon>
        <taxon>Aliidiomarina</taxon>
    </lineage>
</organism>
<sequence>MTRVQLRTQLRQARQALSAEEQKSAAQRVCNHLLNLPQVQSASTLATYIASPSELSLTPFIQALWSQGKRVVVPVVDPQQAGLMWFMPYQPSTPLQTTSLGIHEPLLDTDKAVPLAAIDVMCTPLVGFDQHGQRMGMGGGYYDRLLAPWFAGEHSHLLPIGVAHDCQYVDTLPSEAWDIPLPLVITPSKLWQFS</sequence>
<keyword evidence="2 4" id="KW-0547">Nucleotide-binding</keyword>
<dbReference type="EC" id="6.3.3.2" evidence="5"/>